<dbReference type="RefSeq" id="WP_219796883.1">
    <property type="nucleotide sequence ID" value="NZ_CP080095.1"/>
</dbReference>
<evidence type="ECO:0000313" key="2">
    <source>
        <dbReference type="Proteomes" id="UP000826462"/>
    </source>
</evidence>
<name>A0ABX8UFR0_9BURK</name>
<proteinExistence type="predicted"/>
<dbReference type="EMBL" id="CP080095">
    <property type="protein sequence ID" value="QYD67693.1"/>
    <property type="molecule type" value="Genomic_DNA"/>
</dbReference>
<keyword evidence="2" id="KW-1185">Reference proteome</keyword>
<evidence type="ECO:0000313" key="1">
    <source>
        <dbReference type="EMBL" id="QYD67693.1"/>
    </source>
</evidence>
<dbReference type="Proteomes" id="UP000826462">
    <property type="component" value="Chromosome 1"/>
</dbReference>
<sequence>MRFDMLDFSFPDRFTRRRAALDCMQPDMTRGMTQTAIRADSGKGA</sequence>
<organism evidence="1 2">
    <name type="scientific">Paraburkholderia edwinii</name>
    <dbReference type="NCBI Taxonomy" id="2861782"/>
    <lineage>
        <taxon>Bacteria</taxon>
        <taxon>Pseudomonadati</taxon>
        <taxon>Pseudomonadota</taxon>
        <taxon>Betaproteobacteria</taxon>
        <taxon>Burkholderiales</taxon>
        <taxon>Burkholderiaceae</taxon>
        <taxon>Paraburkholderia</taxon>
    </lineage>
</organism>
<accession>A0ABX8UFR0</accession>
<gene>
    <name evidence="1" type="ORF">KZJ38_15290</name>
</gene>
<protein>
    <submittedName>
        <fullName evidence="1">Uncharacterized protein</fullName>
    </submittedName>
</protein>
<reference evidence="1 2" key="1">
    <citation type="submission" date="2021-07" db="EMBL/GenBank/DDBJ databases">
        <title>Paraburkholderia edwinii protects Aspergillus sp. from phenazines by acting as a toxin sponge.</title>
        <authorList>
            <person name="Dahlstrom K.M."/>
            <person name="Newman D.K."/>
        </authorList>
    </citation>
    <scope>NUCLEOTIDE SEQUENCE [LARGE SCALE GENOMIC DNA]</scope>
    <source>
        <strain evidence="1 2">Pe01</strain>
    </source>
</reference>